<dbReference type="PANTHER" id="PTHR10044:SF139">
    <property type="entry name" value="DEATH-ASSOCIATED INHIBITOR OF APOPTOSIS 2"/>
    <property type="match status" value="1"/>
</dbReference>
<dbReference type="PANTHER" id="PTHR10044">
    <property type="entry name" value="INHIBITOR OF APOPTOSIS"/>
    <property type="match status" value="1"/>
</dbReference>
<dbReference type="GO" id="GO:0005634">
    <property type="term" value="C:nucleus"/>
    <property type="evidence" value="ECO:0007669"/>
    <property type="project" value="TreeGrafter"/>
</dbReference>
<dbReference type="GO" id="GO:0043066">
    <property type="term" value="P:negative regulation of apoptotic process"/>
    <property type="evidence" value="ECO:0007669"/>
    <property type="project" value="TreeGrafter"/>
</dbReference>
<feature type="compositionally biased region" description="Polar residues" evidence="1">
    <location>
        <begin position="301"/>
        <end position="321"/>
    </location>
</feature>
<dbReference type="SUPFAM" id="SSF57924">
    <property type="entry name" value="Inhibitor of apoptosis (IAP) repeat"/>
    <property type="match status" value="2"/>
</dbReference>
<reference evidence="2" key="1">
    <citation type="submission" date="2020-11" db="EMBL/GenBank/DDBJ databases">
        <authorList>
            <person name="Tran Van P."/>
        </authorList>
    </citation>
    <scope>NUCLEOTIDE SEQUENCE</scope>
</reference>
<evidence type="ECO:0000313" key="2">
    <source>
        <dbReference type="EMBL" id="CAD7639383.1"/>
    </source>
</evidence>
<feature type="compositionally biased region" description="Polar residues" evidence="1">
    <location>
        <begin position="470"/>
        <end position="480"/>
    </location>
</feature>
<dbReference type="OrthoDB" id="6428517at2759"/>
<dbReference type="GO" id="GO:0043027">
    <property type="term" value="F:cysteine-type endopeptidase inhibitor activity involved in apoptotic process"/>
    <property type="evidence" value="ECO:0007669"/>
    <property type="project" value="TreeGrafter"/>
</dbReference>
<evidence type="ECO:0000313" key="3">
    <source>
        <dbReference type="Proteomes" id="UP000728032"/>
    </source>
</evidence>
<gene>
    <name evidence="2" type="ORF">ONB1V03_LOCUS1954</name>
</gene>
<dbReference type="GO" id="GO:0031398">
    <property type="term" value="P:positive regulation of protein ubiquitination"/>
    <property type="evidence" value="ECO:0007669"/>
    <property type="project" value="TreeGrafter"/>
</dbReference>
<dbReference type="InterPro" id="IPR050784">
    <property type="entry name" value="IAP"/>
</dbReference>
<dbReference type="Gene3D" id="1.10.1170.10">
    <property type="entry name" value="Inhibitor Of Apoptosis Protein (2mihbC-IAP-1), Chain A"/>
    <property type="match status" value="2"/>
</dbReference>
<evidence type="ECO:0000256" key="1">
    <source>
        <dbReference type="SAM" id="MobiDB-lite"/>
    </source>
</evidence>
<feature type="compositionally biased region" description="Basic and acidic residues" evidence="1">
    <location>
        <begin position="406"/>
        <end position="425"/>
    </location>
</feature>
<dbReference type="CDD" id="cd00022">
    <property type="entry name" value="BIR"/>
    <property type="match status" value="2"/>
</dbReference>
<dbReference type="AlphaFoldDB" id="A0A7R9QB98"/>
<dbReference type="GO" id="GO:0005737">
    <property type="term" value="C:cytoplasm"/>
    <property type="evidence" value="ECO:0007669"/>
    <property type="project" value="TreeGrafter"/>
</dbReference>
<protein>
    <submittedName>
        <fullName evidence="2">Uncharacterized protein</fullName>
    </submittedName>
</protein>
<dbReference type="GO" id="GO:0061630">
    <property type="term" value="F:ubiquitin protein ligase activity"/>
    <property type="evidence" value="ECO:0007669"/>
    <property type="project" value="TreeGrafter"/>
</dbReference>
<accession>A0A7R9QB98</accession>
<feature type="compositionally biased region" description="Low complexity" evidence="1">
    <location>
        <begin position="432"/>
        <end position="451"/>
    </location>
</feature>
<feature type="region of interest" description="Disordered" evidence="1">
    <location>
        <begin position="301"/>
        <end position="322"/>
    </location>
</feature>
<dbReference type="EMBL" id="OC915230">
    <property type="protein sequence ID" value="CAD7639383.1"/>
    <property type="molecule type" value="Genomic_DNA"/>
</dbReference>
<keyword evidence="3" id="KW-1185">Reference proteome</keyword>
<dbReference type="Pfam" id="PF00653">
    <property type="entry name" value="BIR"/>
    <property type="match status" value="2"/>
</dbReference>
<organism evidence="2">
    <name type="scientific">Oppiella nova</name>
    <dbReference type="NCBI Taxonomy" id="334625"/>
    <lineage>
        <taxon>Eukaryota</taxon>
        <taxon>Metazoa</taxon>
        <taxon>Ecdysozoa</taxon>
        <taxon>Arthropoda</taxon>
        <taxon>Chelicerata</taxon>
        <taxon>Arachnida</taxon>
        <taxon>Acari</taxon>
        <taxon>Acariformes</taxon>
        <taxon>Sarcoptiformes</taxon>
        <taxon>Oribatida</taxon>
        <taxon>Brachypylina</taxon>
        <taxon>Oppioidea</taxon>
        <taxon>Oppiidae</taxon>
        <taxon>Oppiella</taxon>
    </lineage>
</organism>
<proteinExistence type="predicted"/>
<dbReference type="InterPro" id="IPR001370">
    <property type="entry name" value="BIR_rpt"/>
</dbReference>
<dbReference type="Proteomes" id="UP000728032">
    <property type="component" value="Unassembled WGS sequence"/>
</dbReference>
<dbReference type="PROSITE" id="PS50143">
    <property type="entry name" value="BIR_REPEAT_2"/>
    <property type="match status" value="2"/>
</dbReference>
<dbReference type="EMBL" id="CAJPVJ010000405">
    <property type="protein sequence ID" value="CAG2162358.1"/>
    <property type="molecule type" value="Genomic_DNA"/>
</dbReference>
<sequence length="480" mass="53429">MSDANTVSDGHLLSMATTSDPTVTHHLSQSPDMGTNELEKIVNNYNRICSQLPQLNGYNAWVQDFFALMRSEWTRLRSYHARPNSQWTLEYVSAEELANAGFFFLNGDRVQCAFCRGIVSGWQRGDRPLAEHSRHYPRCPFIMEEDVGNVPIGRDPIRDAKRGHDVCGNMSAPEESVLNSIAVNSADIKATNMSEYGVQPHNGPKNPNYNSVDMRRRSYQNMCWDDSIPVSTDTLAEAGFYSIGMSDYVKCFYCDGGLCNWEPGDDPWIEHAKWFPDCHFVLLNKSPEFVDECRQMVANERQTNAELNSDSDPEMGSSSGYDSDEEIVNALGVRAVAEWMGTGIVVQMLELGVGSVDVIKAVLNKRWHAERQPYTSFAQLYDAVISETRNGRNEHNCPVIANRIDNHSSDEHYSSGSDDDYHSGGEEPPLPSSQSSLSSTTSSLSNYTSSPAPEVASSDSEPTTRVELSADNTFYTDLAL</sequence>
<name>A0A7R9QB98_9ACAR</name>
<dbReference type="GO" id="GO:0051726">
    <property type="term" value="P:regulation of cell cycle"/>
    <property type="evidence" value="ECO:0007669"/>
    <property type="project" value="TreeGrafter"/>
</dbReference>
<feature type="region of interest" description="Disordered" evidence="1">
    <location>
        <begin position="406"/>
        <end position="480"/>
    </location>
</feature>
<dbReference type="SMART" id="SM00238">
    <property type="entry name" value="BIR"/>
    <property type="match status" value="2"/>
</dbReference>